<dbReference type="PANTHER" id="PTHR43432:SF3">
    <property type="entry name" value="SLR0285 PROTEIN"/>
    <property type="match status" value="1"/>
</dbReference>
<dbReference type="eggNOG" id="COG1533">
    <property type="taxonomic scope" value="Bacteria"/>
</dbReference>
<evidence type="ECO:0000256" key="1">
    <source>
        <dbReference type="ARBA" id="ARBA00022723"/>
    </source>
</evidence>
<dbReference type="InterPro" id="IPR007197">
    <property type="entry name" value="rSAM"/>
</dbReference>
<keyword evidence="2" id="KW-0408">Iron</keyword>
<dbReference type="InterPro" id="IPR040086">
    <property type="entry name" value="MJ0683-like"/>
</dbReference>
<organism evidence="6 7">
    <name type="scientific">Oceaniovalibus guishaninsula JLT2003</name>
    <dbReference type="NCBI Taxonomy" id="1231392"/>
    <lineage>
        <taxon>Bacteria</taxon>
        <taxon>Pseudomonadati</taxon>
        <taxon>Pseudomonadota</taxon>
        <taxon>Alphaproteobacteria</taxon>
        <taxon>Rhodobacterales</taxon>
        <taxon>Roseobacteraceae</taxon>
        <taxon>Oceaniovalibus</taxon>
    </lineage>
</organism>
<dbReference type="PROSITE" id="PS51918">
    <property type="entry name" value="RADICAL_SAM"/>
    <property type="match status" value="1"/>
</dbReference>
<gene>
    <name evidence="6" type="ORF">OCGS_2019</name>
</gene>
<dbReference type="Pfam" id="PF04055">
    <property type="entry name" value="Radical_SAM"/>
    <property type="match status" value="1"/>
</dbReference>
<keyword evidence="7" id="KW-1185">Reference proteome</keyword>
<comment type="caution">
    <text evidence="6">The sequence shown here is derived from an EMBL/GenBank/DDBJ whole genome shotgun (WGS) entry which is preliminary data.</text>
</comment>
<evidence type="ECO:0000313" key="7">
    <source>
        <dbReference type="Proteomes" id="UP000006765"/>
    </source>
</evidence>
<dbReference type="PANTHER" id="PTHR43432">
    <property type="entry name" value="SLR0285 PROTEIN"/>
    <property type="match status" value="1"/>
</dbReference>
<dbReference type="STRING" id="1231392.OCGS_2019"/>
<dbReference type="GO" id="GO:0046872">
    <property type="term" value="F:metal ion binding"/>
    <property type="evidence" value="ECO:0007669"/>
    <property type="project" value="UniProtKB-KW"/>
</dbReference>
<dbReference type="SFLD" id="SFLDS00029">
    <property type="entry name" value="Radical_SAM"/>
    <property type="match status" value="1"/>
</dbReference>
<feature type="domain" description="Radical SAM core" evidence="5">
    <location>
        <begin position="64"/>
        <end position="312"/>
    </location>
</feature>
<evidence type="ECO:0000256" key="4">
    <source>
        <dbReference type="SAM" id="MobiDB-lite"/>
    </source>
</evidence>
<sequence length="362" mass="40200">METDETGRIAQARRRGRGAASNPATRFDPYLRAAEDDGWTPDDDLPPWRTEVSEERSGRAMARNTSPDIGFDRSLNPYRGCEHGCIYCFARPTHAYLNLSPGLDFETRLVARPHAPAALERELRAPSYRAAPVALGTATDPYQPIERDRRITRRLLEVLQAFRHPVTVATRGTLVERDADILGEMGQAGLARVGITITTLDPDLARRMEPRAPSPARRLRSVAALAQAGIPVRVMVAPIVPGLTDAEIESILTAARDAGAEGASWVMLRLPYEVSALFQDWLADHVPLKRDKVLARLREMHDGQLYAADWGRRMRGQGPHADLIGRRFALACARLGLTERMTPLRRDLFAPPPRPGDQLSLF</sequence>
<protein>
    <submittedName>
        <fullName evidence="6">Radical SAM domain protein</fullName>
    </submittedName>
</protein>
<dbReference type="InterPro" id="IPR006638">
    <property type="entry name" value="Elp3/MiaA/NifB-like_rSAM"/>
</dbReference>
<dbReference type="OrthoDB" id="9785699at2"/>
<name>K2H8Y3_9RHOB</name>
<dbReference type="RefSeq" id="WP_007427171.1">
    <property type="nucleotide sequence ID" value="NZ_AMGO01000046.1"/>
</dbReference>
<dbReference type="GO" id="GO:0003824">
    <property type="term" value="F:catalytic activity"/>
    <property type="evidence" value="ECO:0007669"/>
    <property type="project" value="InterPro"/>
</dbReference>
<dbReference type="SMART" id="SM00729">
    <property type="entry name" value="Elp3"/>
    <property type="match status" value="1"/>
</dbReference>
<dbReference type="Gene3D" id="3.80.30.30">
    <property type="match status" value="1"/>
</dbReference>
<keyword evidence="1" id="KW-0479">Metal-binding</keyword>
<reference evidence="6 7" key="1">
    <citation type="journal article" date="2012" name="J. Bacteriol.">
        <title>Draft Genome Sequence of Oceaniovalibus guishaninsula JLT2003T.</title>
        <authorList>
            <person name="Tang K."/>
            <person name="Liu K."/>
            <person name="Jiao N."/>
        </authorList>
    </citation>
    <scope>NUCLEOTIDE SEQUENCE [LARGE SCALE GENOMIC DNA]</scope>
    <source>
        <strain evidence="6 7">JLT2003</strain>
    </source>
</reference>
<evidence type="ECO:0000256" key="2">
    <source>
        <dbReference type="ARBA" id="ARBA00023004"/>
    </source>
</evidence>
<dbReference type="InterPro" id="IPR058240">
    <property type="entry name" value="rSAM_sf"/>
</dbReference>
<evidence type="ECO:0000313" key="6">
    <source>
        <dbReference type="EMBL" id="EKE44038.1"/>
    </source>
</evidence>
<dbReference type="AlphaFoldDB" id="K2H8Y3"/>
<dbReference type="NCBIfam" id="NF033668">
    <property type="entry name" value="rSAM_PA0069"/>
    <property type="match status" value="1"/>
</dbReference>
<dbReference type="GO" id="GO:0051536">
    <property type="term" value="F:iron-sulfur cluster binding"/>
    <property type="evidence" value="ECO:0007669"/>
    <property type="project" value="UniProtKB-KW"/>
</dbReference>
<dbReference type="SUPFAM" id="SSF102114">
    <property type="entry name" value="Radical SAM enzymes"/>
    <property type="match status" value="1"/>
</dbReference>
<dbReference type="EMBL" id="AMGO01000046">
    <property type="protein sequence ID" value="EKE44038.1"/>
    <property type="molecule type" value="Genomic_DNA"/>
</dbReference>
<dbReference type="CDD" id="cd01335">
    <property type="entry name" value="Radical_SAM"/>
    <property type="match status" value="1"/>
</dbReference>
<accession>K2H8Y3</accession>
<dbReference type="Proteomes" id="UP000006765">
    <property type="component" value="Unassembled WGS sequence"/>
</dbReference>
<keyword evidence="3" id="KW-0411">Iron-sulfur</keyword>
<feature type="compositionally biased region" description="Acidic residues" evidence="4">
    <location>
        <begin position="36"/>
        <end position="45"/>
    </location>
</feature>
<evidence type="ECO:0000259" key="5">
    <source>
        <dbReference type="PROSITE" id="PS51918"/>
    </source>
</evidence>
<proteinExistence type="predicted"/>
<evidence type="ECO:0000256" key="3">
    <source>
        <dbReference type="ARBA" id="ARBA00023014"/>
    </source>
</evidence>
<dbReference type="PATRIC" id="fig|1231392.3.peg.2030"/>
<feature type="region of interest" description="Disordered" evidence="4">
    <location>
        <begin position="1"/>
        <end position="65"/>
    </location>
</feature>
<dbReference type="SFLD" id="SFLDG01084">
    <property type="entry name" value="Uncharacterised_Radical_SAM_Su"/>
    <property type="match status" value="1"/>
</dbReference>